<gene>
    <name evidence="6" type="ORF">Fot_35700</name>
</gene>
<dbReference type="GO" id="GO:0008234">
    <property type="term" value="F:cysteine-type peptidase activity"/>
    <property type="evidence" value="ECO:0007669"/>
    <property type="project" value="UniProtKB-KW"/>
</dbReference>
<keyword evidence="7" id="KW-1185">Reference proteome</keyword>
<dbReference type="InterPro" id="IPR038765">
    <property type="entry name" value="Papain-like_cys_pep_sf"/>
</dbReference>
<dbReference type="Gene3D" id="3.40.395.10">
    <property type="entry name" value="Adenoviral Proteinase, Chain A"/>
    <property type="match status" value="1"/>
</dbReference>
<comment type="similarity">
    <text evidence="1">Belongs to the peptidase C48 family.</text>
</comment>
<dbReference type="EMBL" id="JBFOLJ010000010">
    <property type="protein sequence ID" value="KAL2501852.1"/>
    <property type="molecule type" value="Genomic_DNA"/>
</dbReference>
<name>A0ABD1SMA6_9LAMI</name>
<dbReference type="InterPro" id="IPR003653">
    <property type="entry name" value="Peptidase_C48_C"/>
</dbReference>
<evidence type="ECO:0000256" key="1">
    <source>
        <dbReference type="ARBA" id="ARBA00005234"/>
    </source>
</evidence>
<organism evidence="6 7">
    <name type="scientific">Forsythia ovata</name>
    <dbReference type="NCBI Taxonomy" id="205694"/>
    <lineage>
        <taxon>Eukaryota</taxon>
        <taxon>Viridiplantae</taxon>
        <taxon>Streptophyta</taxon>
        <taxon>Embryophyta</taxon>
        <taxon>Tracheophyta</taxon>
        <taxon>Spermatophyta</taxon>
        <taxon>Magnoliopsida</taxon>
        <taxon>eudicotyledons</taxon>
        <taxon>Gunneridae</taxon>
        <taxon>Pentapetalae</taxon>
        <taxon>asterids</taxon>
        <taxon>lamiids</taxon>
        <taxon>Lamiales</taxon>
        <taxon>Oleaceae</taxon>
        <taxon>Forsythieae</taxon>
        <taxon>Forsythia</taxon>
    </lineage>
</organism>
<keyword evidence="2 6" id="KW-0645">Protease</keyword>
<dbReference type="SUPFAM" id="SSF54001">
    <property type="entry name" value="Cysteine proteinases"/>
    <property type="match status" value="1"/>
</dbReference>
<comment type="caution">
    <text evidence="6">The sequence shown here is derived from an EMBL/GenBank/DDBJ whole genome shotgun (WGS) entry which is preliminary data.</text>
</comment>
<protein>
    <submittedName>
        <fullName evidence="6">Ubiquitin-like-specific protease 1A</fullName>
    </submittedName>
</protein>
<evidence type="ECO:0000313" key="7">
    <source>
        <dbReference type="Proteomes" id="UP001604277"/>
    </source>
</evidence>
<dbReference type="GO" id="GO:0006508">
    <property type="term" value="P:proteolysis"/>
    <property type="evidence" value="ECO:0007669"/>
    <property type="project" value="UniProtKB-KW"/>
</dbReference>
<sequence>MQLLHQQTIKYLKSFDRPRVILDVNFYINCMLAMLELDATDHPTELLEGFDSYLRGEFSKHGQKWEGCTHLYFPVCSRSHWYVVEVDIAKSTMFIYDPDRSCSTDDQIRADLKPMTTILPMLLKKINIVIDALAIKRITTISKQSNSGDCGVYTIKYIEFLSINRQVELVNGFHMQKWMRKLAVELYTIDCTP</sequence>
<dbReference type="PANTHER" id="PTHR12606:SF136">
    <property type="entry name" value="ULP1 PROTEASE FAMILY PROTEIN"/>
    <property type="match status" value="1"/>
</dbReference>
<dbReference type="PANTHER" id="PTHR12606">
    <property type="entry name" value="SENTRIN/SUMO-SPECIFIC PROTEASE"/>
    <property type="match status" value="1"/>
</dbReference>
<dbReference type="PROSITE" id="PS50600">
    <property type="entry name" value="ULP_PROTEASE"/>
    <property type="match status" value="1"/>
</dbReference>
<dbReference type="Proteomes" id="UP001604277">
    <property type="component" value="Unassembled WGS sequence"/>
</dbReference>
<proteinExistence type="inferred from homology"/>
<evidence type="ECO:0000256" key="2">
    <source>
        <dbReference type="ARBA" id="ARBA00022670"/>
    </source>
</evidence>
<reference evidence="7" key="1">
    <citation type="submission" date="2024-07" db="EMBL/GenBank/DDBJ databases">
        <title>Two chromosome-level genome assemblies of Korean endemic species Abeliophyllum distichum and Forsythia ovata (Oleaceae).</title>
        <authorList>
            <person name="Jang H."/>
        </authorList>
    </citation>
    <scope>NUCLEOTIDE SEQUENCE [LARGE SCALE GENOMIC DNA]</scope>
</reference>
<evidence type="ECO:0000313" key="6">
    <source>
        <dbReference type="EMBL" id="KAL2501852.1"/>
    </source>
</evidence>
<dbReference type="AlphaFoldDB" id="A0ABD1SMA6"/>
<keyword evidence="3" id="KW-0378">Hydrolase</keyword>
<evidence type="ECO:0000259" key="5">
    <source>
        <dbReference type="PROSITE" id="PS50600"/>
    </source>
</evidence>
<keyword evidence="4" id="KW-0788">Thiol protease</keyword>
<dbReference type="Pfam" id="PF02902">
    <property type="entry name" value="Peptidase_C48"/>
    <property type="match status" value="1"/>
</dbReference>
<accession>A0ABD1SMA6</accession>
<evidence type="ECO:0000256" key="3">
    <source>
        <dbReference type="ARBA" id="ARBA00022801"/>
    </source>
</evidence>
<feature type="domain" description="Ubiquitin-like protease family profile" evidence="5">
    <location>
        <begin position="1"/>
        <end position="161"/>
    </location>
</feature>
<evidence type="ECO:0000256" key="4">
    <source>
        <dbReference type="ARBA" id="ARBA00022807"/>
    </source>
</evidence>